<gene>
    <name evidence="1" type="ORF">ALQ84_01452</name>
</gene>
<dbReference type="GO" id="GO:0006355">
    <property type="term" value="P:regulation of DNA-templated transcription"/>
    <property type="evidence" value="ECO:0007669"/>
    <property type="project" value="InterPro"/>
</dbReference>
<evidence type="ECO:0000313" key="2">
    <source>
        <dbReference type="Proteomes" id="UP000278587"/>
    </source>
</evidence>
<dbReference type="OrthoDB" id="7010638at2"/>
<reference evidence="1 2" key="1">
    <citation type="submission" date="2018-08" db="EMBL/GenBank/DDBJ databases">
        <title>Recombination of ecologically and evolutionarily significant loci maintains genetic cohesion in the Pseudomonas syringae species complex.</title>
        <authorList>
            <person name="Dillon M."/>
            <person name="Thakur S."/>
            <person name="Almeida R.N.D."/>
            <person name="Weir B.S."/>
            <person name="Guttman D.S."/>
        </authorList>
    </citation>
    <scope>NUCLEOTIDE SEQUENCE [LARGE SCALE GENOMIC DNA]</scope>
    <source>
        <strain evidence="1 2">ICMP 4086</strain>
    </source>
</reference>
<sequence>MSETLSQLREEFATPCPTLSTVRERYFSHISSDRYLLRKINAGRIDLKVTRLGGSNKGQPVVYLHDLAAYLDAQARLKAA</sequence>
<dbReference type="RefSeq" id="WP_055009736.1">
    <property type="nucleotide sequence ID" value="NZ_LJPW01000117.1"/>
</dbReference>
<dbReference type="Proteomes" id="UP000278587">
    <property type="component" value="Unassembled WGS sequence"/>
</dbReference>
<comment type="caution">
    <text evidence="1">The sequence shown here is derived from an EMBL/GenBank/DDBJ whole genome shotgun (WGS) entry which is preliminary data.</text>
</comment>
<evidence type="ECO:0000313" key="1">
    <source>
        <dbReference type="EMBL" id="RMM06162.1"/>
    </source>
</evidence>
<dbReference type="AlphaFoldDB" id="A0A0P9KP53"/>
<dbReference type="EMBL" id="RBOC01000160">
    <property type="protein sequence ID" value="RMM06162.1"/>
    <property type="molecule type" value="Genomic_DNA"/>
</dbReference>
<accession>A0A0P9KP53</accession>
<organism evidence="1 2">
    <name type="scientific">Pseudomonas caricapapayae</name>
    <dbReference type="NCBI Taxonomy" id="46678"/>
    <lineage>
        <taxon>Bacteria</taxon>
        <taxon>Pseudomonadati</taxon>
        <taxon>Pseudomonadota</taxon>
        <taxon>Gammaproteobacteria</taxon>
        <taxon>Pseudomonadales</taxon>
        <taxon>Pseudomonadaceae</taxon>
        <taxon>Pseudomonas</taxon>
    </lineage>
</organism>
<protein>
    <submittedName>
        <fullName evidence="1">Prophage PSPPH01, transcriptional regulator</fullName>
    </submittedName>
</protein>
<dbReference type="Pfam" id="PF11112">
    <property type="entry name" value="PyocinActivator"/>
    <property type="match status" value="1"/>
</dbReference>
<dbReference type="InterPro" id="IPR020518">
    <property type="entry name" value="Tscrpt_reg_PrtN"/>
</dbReference>
<name>A0A0P9KP53_9PSED</name>
<proteinExistence type="predicted"/>